<dbReference type="AlphaFoldDB" id="A0A418BG32"/>
<feature type="transmembrane region" description="Helical" evidence="6">
    <location>
        <begin position="105"/>
        <end position="125"/>
    </location>
</feature>
<organism evidence="7 8">
    <name type="scientific">Aphanomyces astaci</name>
    <name type="common">Crayfish plague agent</name>
    <dbReference type="NCBI Taxonomy" id="112090"/>
    <lineage>
        <taxon>Eukaryota</taxon>
        <taxon>Sar</taxon>
        <taxon>Stramenopiles</taxon>
        <taxon>Oomycota</taxon>
        <taxon>Saprolegniomycetes</taxon>
        <taxon>Saprolegniales</taxon>
        <taxon>Verrucalvaceae</taxon>
        <taxon>Aphanomyces</taxon>
    </lineage>
</organism>
<keyword evidence="5 6" id="KW-0472">Membrane</keyword>
<dbReference type="PANTHER" id="PTHR31585:SF5">
    <property type="entry name" value="RNA-BINDING S4 DOMAIN-CONTAINING PROTEIN"/>
    <property type="match status" value="1"/>
</dbReference>
<evidence type="ECO:0000256" key="3">
    <source>
        <dbReference type="ARBA" id="ARBA00022692"/>
    </source>
</evidence>
<accession>A0A418BG32</accession>
<name>A0A418BG32_APHAT</name>
<feature type="transmembrane region" description="Helical" evidence="6">
    <location>
        <begin position="67"/>
        <end position="85"/>
    </location>
</feature>
<evidence type="ECO:0000313" key="7">
    <source>
        <dbReference type="EMBL" id="RHY41110.1"/>
    </source>
</evidence>
<keyword evidence="2" id="KW-0813">Transport</keyword>
<dbReference type="InterPro" id="IPR039309">
    <property type="entry name" value="BT1"/>
</dbReference>
<proteinExistence type="predicted"/>
<dbReference type="Pfam" id="PF03092">
    <property type="entry name" value="BT1"/>
    <property type="match status" value="1"/>
</dbReference>
<keyword evidence="3 6" id="KW-0812">Transmembrane</keyword>
<evidence type="ECO:0000256" key="2">
    <source>
        <dbReference type="ARBA" id="ARBA00022448"/>
    </source>
</evidence>
<comment type="caution">
    <text evidence="7">The sequence shown here is derived from an EMBL/GenBank/DDBJ whole genome shotgun (WGS) entry which is preliminary data.</text>
</comment>
<evidence type="ECO:0000256" key="4">
    <source>
        <dbReference type="ARBA" id="ARBA00022989"/>
    </source>
</evidence>
<reference evidence="7 8" key="1">
    <citation type="submission" date="2018-08" db="EMBL/GenBank/DDBJ databases">
        <title>Aphanomyces genome sequencing and annotation.</title>
        <authorList>
            <person name="Minardi D."/>
            <person name="Oidtmann B."/>
            <person name="Van Der Giezen M."/>
            <person name="Studholme D.J."/>
        </authorList>
    </citation>
    <scope>NUCLEOTIDE SEQUENCE [LARGE SCALE GENOMIC DNA]</scope>
    <source>
        <strain evidence="7 8">Si</strain>
    </source>
</reference>
<dbReference type="GO" id="GO:0016020">
    <property type="term" value="C:membrane"/>
    <property type="evidence" value="ECO:0007669"/>
    <property type="project" value="UniProtKB-SubCell"/>
</dbReference>
<keyword evidence="4 6" id="KW-1133">Transmembrane helix</keyword>
<feature type="non-terminal residue" evidence="7">
    <location>
        <position position="132"/>
    </location>
</feature>
<protein>
    <submittedName>
        <fullName evidence="7">Uncharacterized protein</fullName>
    </submittedName>
</protein>
<comment type="subcellular location">
    <subcellularLocation>
        <location evidence="1">Membrane</location>
        <topology evidence="1">Multi-pass membrane protein</topology>
    </subcellularLocation>
</comment>
<dbReference type="Proteomes" id="UP000283543">
    <property type="component" value="Unassembled WGS sequence"/>
</dbReference>
<sequence length="132" mass="14736">MSVHNTGKDLDLQERVSYIHSATKDDEPKDGDYNEAKTPGELEDGALVAGGALNMCSREAMGLFSQYAAIGVIYGMIPALNYPIFNVYLQLEGYQTASYSTLVTLGWSFKVFMGMFSDCFPIFGYRRKSWML</sequence>
<evidence type="ECO:0000313" key="8">
    <source>
        <dbReference type="Proteomes" id="UP000283543"/>
    </source>
</evidence>
<evidence type="ECO:0000256" key="5">
    <source>
        <dbReference type="ARBA" id="ARBA00023136"/>
    </source>
</evidence>
<gene>
    <name evidence="7" type="ORF">DYB34_006586</name>
</gene>
<dbReference type="EMBL" id="QUTB01009263">
    <property type="protein sequence ID" value="RHY41110.1"/>
    <property type="molecule type" value="Genomic_DNA"/>
</dbReference>
<evidence type="ECO:0000256" key="1">
    <source>
        <dbReference type="ARBA" id="ARBA00004141"/>
    </source>
</evidence>
<evidence type="ECO:0000256" key="6">
    <source>
        <dbReference type="SAM" id="Phobius"/>
    </source>
</evidence>
<dbReference type="PANTHER" id="PTHR31585">
    <property type="entry name" value="FOLATE-BIOPTERIN TRANSPORTER 1, CHLOROPLASTIC"/>
    <property type="match status" value="1"/>
</dbReference>